<sequence>MRSDVLTAVSPEELARRLVDFTVPSLADLGGLDSLVAASDVLAQSLYADRAITALAGSSEPLSMQAVALVSDILGYNPHPFVVSAAAQSVLELPLDARDQRLLQRRLLERASVRDTMPAALMASECLAGAFLLADLPGASRPAAIAALDDLHPGEAEVVLRRGALLAGLAWLWSRSPDLENLLRRLSVDAEAGEQALYELALITLDRALAADDKATLLSGLELAAGQFAAAAVAGPELVEAFALSKVLTALVGFCSDEPDDLETLLAQATAATTARTLEMDRAALRTWLRPRVDAETAWWSLASALKGLSLDLAKPSWLRAVPVLEQIARLRRTMIPLATSSGDRLREAVTDAVALSFLREEGLRSHLTAWRDDDATTADDRAEATALIAAVSALADERRRSSLCRAPGIASPAQAGQPFDGMFALSRASSFTGPIERAYLAMDKALEGHIDYRGDMRGDARSLITYLHLFLSHCLDMTPAMAKGTFDFLFAKDATTPLEVELQRACWHFLRLQANGFPQHQISRELPDVGGGRADIAIVRPGFRMIIEVKRELVDASRQAIRQYLGQVATYELTGPRIGFLIVLDLVSQRGWPLTLEDNCWVEAVQTSQDSAPRMVCVWRIPGGRQAPSKVATPVQ</sequence>
<name>A0A2W5UWV2_9CAUL</name>
<comment type="caution">
    <text evidence="1">The sequence shown here is derived from an EMBL/GenBank/DDBJ whole genome shotgun (WGS) entry which is preliminary data.</text>
</comment>
<proteinExistence type="predicted"/>
<dbReference type="AlphaFoldDB" id="A0A2W5UWV2"/>
<reference evidence="1 2" key="1">
    <citation type="submission" date="2017-08" db="EMBL/GenBank/DDBJ databases">
        <title>Infants hospitalized years apart are colonized by the same room-sourced microbial strains.</title>
        <authorList>
            <person name="Brooks B."/>
            <person name="Olm M.R."/>
            <person name="Firek B.A."/>
            <person name="Baker R."/>
            <person name="Thomas B.C."/>
            <person name="Morowitz M.J."/>
            <person name="Banfield J.F."/>
        </authorList>
    </citation>
    <scope>NUCLEOTIDE SEQUENCE [LARGE SCALE GENOMIC DNA]</scope>
    <source>
        <strain evidence="1">S2_003_000_R2_4</strain>
    </source>
</reference>
<evidence type="ECO:0000313" key="1">
    <source>
        <dbReference type="EMBL" id="PZR31472.1"/>
    </source>
</evidence>
<protein>
    <submittedName>
        <fullName evidence="1">Uncharacterized protein</fullName>
    </submittedName>
</protein>
<evidence type="ECO:0000313" key="2">
    <source>
        <dbReference type="Proteomes" id="UP000249393"/>
    </source>
</evidence>
<organism evidence="1 2">
    <name type="scientific">Caulobacter segnis</name>
    <dbReference type="NCBI Taxonomy" id="88688"/>
    <lineage>
        <taxon>Bacteria</taxon>
        <taxon>Pseudomonadati</taxon>
        <taxon>Pseudomonadota</taxon>
        <taxon>Alphaproteobacteria</taxon>
        <taxon>Caulobacterales</taxon>
        <taxon>Caulobacteraceae</taxon>
        <taxon>Caulobacter</taxon>
    </lineage>
</organism>
<dbReference type="EMBL" id="QFQZ01000085">
    <property type="protein sequence ID" value="PZR31472.1"/>
    <property type="molecule type" value="Genomic_DNA"/>
</dbReference>
<gene>
    <name evidence="1" type="ORF">DI526_19520</name>
</gene>
<dbReference type="RefSeq" id="WP_304281559.1">
    <property type="nucleotide sequence ID" value="NZ_QFQZ01000085.1"/>
</dbReference>
<accession>A0A2W5UWV2</accession>
<dbReference type="Proteomes" id="UP000249393">
    <property type="component" value="Unassembled WGS sequence"/>
</dbReference>